<proteinExistence type="predicted"/>
<reference evidence="12 13" key="3">
    <citation type="journal article" date="2013" name="Infect. Genet. Evol.">
        <title>Analysis of rotavirus species diversity and evolution including the newly determined full-length genome sequences of rotavirus F and G.</title>
        <authorList>
            <person name="Kindler E."/>
            <person name="Trojnar E."/>
            <person name="Heckel G."/>
            <person name="Otto P.H."/>
            <person name="Johne R."/>
        </authorList>
    </citation>
    <scope>NUCLEOTIDE SEQUENCE [LARGE SCALE GENOMIC DNA]</scope>
    <source>
        <strain evidence="12">Chicken/03V0568/DEU/2003</strain>
    </source>
</reference>
<keyword evidence="11" id="KW-0511">Multifunctional enzyme</keyword>
<dbReference type="GO" id="GO:0016779">
    <property type="term" value="F:nucleotidyltransferase activity"/>
    <property type="evidence" value="ECO:0007669"/>
    <property type="project" value="UniProtKB-KW"/>
</dbReference>
<evidence type="ECO:0000256" key="11">
    <source>
        <dbReference type="ARBA" id="ARBA00023268"/>
    </source>
</evidence>
<dbReference type="GO" id="GO:0005525">
    <property type="term" value="F:GTP binding"/>
    <property type="evidence" value="ECO:0007669"/>
    <property type="project" value="UniProtKB-KW"/>
</dbReference>
<accession>M4H253</accession>
<dbReference type="EMBL" id="JQ919996">
    <property type="protein sequence ID" value="AFL91885.1"/>
    <property type="molecule type" value="Genomic_RNA"/>
</dbReference>
<keyword evidence="6" id="KW-0547">Nucleotide-binding</keyword>
<dbReference type="GO" id="GO:0019013">
    <property type="term" value="C:viral nucleocapsid"/>
    <property type="evidence" value="ECO:0007669"/>
    <property type="project" value="InterPro"/>
</dbReference>
<evidence type="ECO:0000256" key="10">
    <source>
        <dbReference type="ARBA" id="ARBA00023134"/>
    </source>
</evidence>
<keyword evidence="5" id="KW-0548">Nucleotidyltransferase</keyword>
<dbReference type="RefSeq" id="YP_008145318.1">
    <property type="nucleotide sequence ID" value="NC_021630.1"/>
</dbReference>
<keyword evidence="8" id="KW-0694">RNA-binding</keyword>
<name>M4H253_9REOV</name>
<evidence type="ECO:0000313" key="12">
    <source>
        <dbReference type="EMBL" id="AFL91885.1"/>
    </source>
</evidence>
<keyword evidence="4" id="KW-0949">S-adenosyl-L-methionine</keyword>
<keyword evidence="7" id="KW-0946">Virion</keyword>
<evidence type="ECO:0000256" key="5">
    <source>
        <dbReference type="ARBA" id="ARBA00022695"/>
    </source>
</evidence>
<evidence type="ECO:0000256" key="1">
    <source>
        <dbReference type="ARBA" id="ARBA00022603"/>
    </source>
</evidence>
<organism evidence="12 13">
    <name type="scientific">Rotavirus F chicken/03V0568/DEU/2003</name>
    <dbReference type="NCBI Taxonomy" id="994994"/>
    <lineage>
        <taxon>Viruses</taxon>
        <taxon>Riboviria</taxon>
        <taxon>Orthornavirae</taxon>
        <taxon>Duplornaviricota</taxon>
        <taxon>Resentoviricetes</taxon>
        <taxon>Reovirales</taxon>
        <taxon>Sedoreoviridae</taxon>
        <taxon>Rotavirus</taxon>
        <taxon>Rotavirus phigastroenteritidis</taxon>
        <taxon>Rotavirus F</taxon>
    </lineage>
</organism>
<evidence type="ECO:0000256" key="2">
    <source>
        <dbReference type="ARBA" id="ARBA00022664"/>
    </source>
</evidence>
<dbReference type="InterPro" id="IPR011181">
    <property type="entry name" value="VP3_Rotav"/>
</dbReference>
<protein>
    <submittedName>
        <fullName evidence="12">VP3</fullName>
    </submittedName>
</protein>
<dbReference type="GO" id="GO:0003723">
    <property type="term" value="F:RNA binding"/>
    <property type="evidence" value="ECO:0007669"/>
    <property type="project" value="UniProtKB-KW"/>
</dbReference>
<dbReference type="Proteomes" id="UP000204532">
    <property type="component" value="Genome"/>
</dbReference>
<evidence type="ECO:0000256" key="8">
    <source>
        <dbReference type="ARBA" id="ARBA00022884"/>
    </source>
</evidence>
<evidence type="ECO:0000256" key="7">
    <source>
        <dbReference type="ARBA" id="ARBA00022844"/>
    </source>
</evidence>
<dbReference type="GO" id="GO:0004482">
    <property type="term" value="F:mRNA 5'-cap (guanine-N7-)-methyltransferase activity"/>
    <property type="evidence" value="ECO:0007669"/>
    <property type="project" value="InterPro"/>
</dbReference>
<evidence type="ECO:0000256" key="3">
    <source>
        <dbReference type="ARBA" id="ARBA00022679"/>
    </source>
</evidence>
<evidence type="ECO:0000256" key="9">
    <source>
        <dbReference type="ARBA" id="ARBA00023042"/>
    </source>
</evidence>
<dbReference type="KEGG" id="vg:16028498"/>
<keyword evidence="13" id="KW-1185">Reference proteome</keyword>
<reference evidence="13" key="2">
    <citation type="journal article" date="2012" name="Virology">
        <title>Rotavirus RNA polymerases resolve into two phylogenetically distinct classes that differ in their mechanism of template recognition.</title>
        <authorList>
            <person name="Ogden K.M."/>
            <person name="Johne R."/>
            <person name="Patton J.T."/>
        </authorList>
    </citation>
    <scope>NUCLEOTIDE SEQUENCE [LARGE SCALE GENOMIC DNA]</scope>
</reference>
<dbReference type="Pfam" id="PF06929">
    <property type="entry name" value="Rotavirus_VP3"/>
    <property type="match status" value="1"/>
</dbReference>
<dbReference type="OrthoDB" id="7960at10239"/>
<evidence type="ECO:0000256" key="6">
    <source>
        <dbReference type="ARBA" id="ARBA00022741"/>
    </source>
</evidence>
<dbReference type="GeneID" id="16028498"/>
<keyword evidence="2" id="KW-0507">mRNA processing</keyword>
<evidence type="ECO:0000313" key="13">
    <source>
        <dbReference type="Proteomes" id="UP000204532"/>
    </source>
</evidence>
<keyword evidence="10" id="KW-0342">GTP-binding</keyword>
<keyword evidence="1" id="KW-0489">Methyltransferase</keyword>
<reference evidence="13" key="1">
    <citation type="journal article" date="2011" name="Virology">
        <title>Sequence analysis of the VP6-encoding genome segment of avian group F and G rotaviruses.</title>
        <authorList>
            <person name="Johne R."/>
            <person name="Otto P."/>
            <person name="Roth B."/>
            <person name="Lohren U."/>
            <person name="Belnap D."/>
            <person name="Reetz J."/>
            <person name="Trojnar E."/>
        </authorList>
    </citation>
    <scope>NUCLEOTIDE SEQUENCE [LARGE SCALE GENOMIC DNA]</scope>
</reference>
<keyword evidence="3" id="KW-0808">Transferase</keyword>
<sequence length="694" mass="80877">MRMLICNKQQLRRQAANSSIYTYNTELSQYENAFLCSNVTTDIVFVDTNHDQSMSNFVNILRTNGIARVDVRKSDELFDILVSSSFIFDYKSSTIYLMDYSYYKEFDLATDQFWAYEELKNAGYKIEYTGYMGRERMKFIGNYFLTNIATDDDIISAYIYDACIIDFKQFLFQKKLERLSHALDFNRLESRVLRHVIYSRSIYNHIVGPRNESAIALLWSNMKFRHYANNLPVAINIMRQGTSKFAERINSQFDIGQYKNMMNFLTVWFRYITVYGKSPDCAYIIGSSPARWLKDIPQHILEKIFTYDPKETEFSLHHFKQLFEISDVKSLSNNSVVYIDIRTDGDRSYSNWEKRRNQVETESMKNMELAQMILKLKRNCIVMYKLTAMDFNIPVNAYFIHFPTTNTRSEFYLLQDELSATEYVTKGNCYYAINNFTSDNVFISPKFHLTKRNKGREVCALYALSNVINIKTDVLQYINQTNKGVYTLRLANDFDLSCTIKFKDGADFLTLPTELRSDDNTLITSHRGALGYYNLCTTHDDKPTGNNHIYIIKNVIKPIDDTYAGHYSISRRSHTVRFSETATKLAGYMFRDLVANGPDYKLSNTDINNSASGHVCNAIIYYRHNYTFDLMNWLRKHAIGTYKIVGGRYEKHAVKEILNAIESAIMFTRLNNDLTGQNYAQQCKDVFNAFVEVD</sequence>
<dbReference type="GO" id="GO:0016032">
    <property type="term" value="P:viral process"/>
    <property type="evidence" value="ECO:0007669"/>
    <property type="project" value="InterPro"/>
</dbReference>
<keyword evidence="9" id="KW-0506">mRNA capping</keyword>
<evidence type="ECO:0000256" key="4">
    <source>
        <dbReference type="ARBA" id="ARBA00022691"/>
    </source>
</evidence>